<comment type="caution">
    <text evidence="6">The sequence shown here is derived from an EMBL/GenBank/DDBJ whole genome shotgun (WGS) entry which is preliminary data.</text>
</comment>
<dbReference type="Pfam" id="PF10343">
    <property type="entry name" value="Q_salvage"/>
    <property type="match status" value="1"/>
</dbReference>
<accession>A0A0G1PU01</accession>
<dbReference type="EMBL" id="LCLA01000053">
    <property type="protein sequence ID" value="KKU08953.1"/>
    <property type="molecule type" value="Genomic_DNA"/>
</dbReference>
<evidence type="ECO:0000313" key="6">
    <source>
        <dbReference type="EMBL" id="KKU08953.1"/>
    </source>
</evidence>
<dbReference type="PANTHER" id="PTHR21314:SF0">
    <property type="entry name" value="QUEUOSINE 5'-PHOSPHATE N-GLYCOSYLASE_HYDROLASE"/>
    <property type="match status" value="1"/>
</dbReference>
<dbReference type="GO" id="GO:0016787">
    <property type="term" value="F:hydrolase activity"/>
    <property type="evidence" value="ECO:0007669"/>
    <property type="project" value="UniProtKB-KW"/>
</dbReference>
<evidence type="ECO:0000256" key="5">
    <source>
        <dbReference type="ARBA" id="ARBA00048204"/>
    </source>
</evidence>
<reference evidence="6 7" key="1">
    <citation type="journal article" date="2015" name="Nature">
        <title>rRNA introns, odd ribosomes, and small enigmatic genomes across a large radiation of phyla.</title>
        <authorList>
            <person name="Brown C.T."/>
            <person name="Hug L.A."/>
            <person name="Thomas B.C."/>
            <person name="Sharon I."/>
            <person name="Castelle C.J."/>
            <person name="Singh A."/>
            <person name="Wilkins M.J."/>
            <person name="Williams K.H."/>
            <person name="Banfield J.F."/>
        </authorList>
    </citation>
    <scope>NUCLEOTIDE SEQUENCE [LARGE SCALE GENOMIC DNA]</scope>
</reference>
<keyword evidence="1" id="KW-0378">Hydrolase</keyword>
<organism evidence="6 7">
    <name type="scientific">Candidatus Woesebacteria bacterium GW2011_GWB1_45_5</name>
    <dbReference type="NCBI Taxonomy" id="1618581"/>
    <lineage>
        <taxon>Bacteria</taxon>
        <taxon>Candidatus Woeseibacteriota</taxon>
    </lineage>
</organism>
<evidence type="ECO:0000256" key="1">
    <source>
        <dbReference type="ARBA" id="ARBA00022801"/>
    </source>
</evidence>
<dbReference type="PANTHER" id="PTHR21314">
    <property type="entry name" value="QUEUOSINE 5'-PHOSPHATE N-GLYCOSYLASE_HYDROLASE-RELATED"/>
    <property type="match status" value="1"/>
</dbReference>
<protein>
    <recommendedName>
        <fullName evidence="3">Queuosine 5'-phosphate N-glycosylase/hydrolase</fullName>
    </recommendedName>
    <alternativeName>
        <fullName evidence="4">Queuosine-nucleotide N-glycosylase/hydrolase</fullName>
    </alternativeName>
</protein>
<dbReference type="Proteomes" id="UP000034329">
    <property type="component" value="Unassembled WGS sequence"/>
</dbReference>
<sequence>MKERRKETYTNRVRDLAHRIVDASSAILTIDNRALESTLLQRLQSFRNELQKGSDPFVEDSISAENELGLNLFLDVINFCYQDPFTRKSYEYISAQGKAIPGAMGLKAAMTESGINWGNTKEVSGLTSEKWSKIIQLDRNKEFYLGEERGRRVAGFARELADSGFGNISHFLVFAQYDTEILLPVLANSGYFTDEFEKRSQLAANMMNGVLRRRFYREFKGMEDLTVMADYRLPQLMYNFDTIKLSEDLSGKLTRREIIKTGSPEEMALRAASIVVEKGCPN</sequence>
<dbReference type="InterPro" id="IPR019438">
    <property type="entry name" value="Q_salvage"/>
</dbReference>
<dbReference type="GO" id="GO:0006400">
    <property type="term" value="P:tRNA modification"/>
    <property type="evidence" value="ECO:0007669"/>
    <property type="project" value="TreeGrafter"/>
</dbReference>
<comment type="similarity">
    <text evidence="2">Belongs to the QNG1 protein family.</text>
</comment>
<evidence type="ECO:0000256" key="2">
    <source>
        <dbReference type="ARBA" id="ARBA00035119"/>
    </source>
</evidence>
<evidence type="ECO:0000313" key="7">
    <source>
        <dbReference type="Proteomes" id="UP000034329"/>
    </source>
</evidence>
<evidence type="ECO:0000256" key="4">
    <source>
        <dbReference type="ARBA" id="ARBA00035393"/>
    </source>
</evidence>
<gene>
    <name evidence="6" type="ORF">UX13_C0053G0005</name>
</gene>
<comment type="catalytic activity">
    <reaction evidence="5">
        <text>queuosine 5'-phosphate + H2O = queuine + D-ribose 5-phosphate</text>
        <dbReference type="Rhea" id="RHEA:75387"/>
        <dbReference type="ChEBI" id="CHEBI:15377"/>
        <dbReference type="ChEBI" id="CHEBI:17433"/>
        <dbReference type="ChEBI" id="CHEBI:78346"/>
        <dbReference type="ChEBI" id="CHEBI:194371"/>
    </reaction>
    <physiologicalReaction direction="left-to-right" evidence="5">
        <dbReference type="Rhea" id="RHEA:75388"/>
    </physiologicalReaction>
</comment>
<name>A0A0G1PU01_9BACT</name>
<proteinExistence type="inferred from homology"/>
<dbReference type="AlphaFoldDB" id="A0A0G1PU01"/>
<evidence type="ECO:0000256" key="3">
    <source>
        <dbReference type="ARBA" id="ARBA00035306"/>
    </source>
</evidence>